<evidence type="ECO:0000313" key="4">
    <source>
        <dbReference type="EMBL" id="ENO86708.1"/>
    </source>
</evidence>
<evidence type="ECO:0000313" key="5">
    <source>
        <dbReference type="Proteomes" id="UP000013232"/>
    </source>
</evidence>
<dbReference type="SUPFAM" id="SSF50249">
    <property type="entry name" value="Nucleic acid-binding proteins"/>
    <property type="match status" value="1"/>
</dbReference>
<evidence type="ECO:0000256" key="1">
    <source>
        <dbReference type="ARBA" id="ARBA00022705"/>
    </source>
</evidence>
<protein>
    <recommendedName>
        <fullName evidence="3">Single-stranded DNA-binding protein</fullName>
    </recommendedName>
</protein>
<name>N6YX41_THAL4</name>
<reference evidence="4 5" key="1">
    <citation type="submission" date="2012-09" db="EMBL/GenBank/DDBJ databases">
        <title>Draft Genome Sequences of 6 Strains from Genus Thauera.</title>
        <authorList>
            <person name="Liu B."/>
            <person name="Shapleigh J.P."/>
            <person name="Frostegard A.H."/>
        </authorList>
    </citation>
    <scope>NUCLEOTIDE SEQUENCE [LARGE SCALE GENOMIC DNA]</scope>
    <source>
        <strain evidence="5">47Lol / DSM 12138</strain>
    </source>
</reference>
<dbReference type="EMBL" id="AMXE01000050">
    <property type="protein sequence ID" value="ENO86708.1"/>
    <property type="molecule type" value="Genomic_DNA"/>
</dbReference>
<dbReference type="GO" id="GO:0003697">
    <property type="term" value="F:single-stranded DNA binding"/>
    <property type="evidence" value="ECO:0007669"/>
    <property type="project" value="InterPro"/>
</dbReference>
<dbReference type="OrthoDB" id="9181961at2"/>
<dbReference type="InterPro" id="IPR012340">
    <property type="entry name" value="NA-bd_OB-fold"/>
</dbReference>
<dbReference type="GO" id="GO:0006260">
    <property type="term" value="P:DNA replication"/>
    <property type="evidence" value="ECO:0007669"/>
    <property type="project" value="UniProtKB-KW"/>
</dbReference>
<dbReference type="InterPro" id="IPR003512">
    <property type="entry name" value="Phage_M13_G5P_DNA-bd"/>
</dbReference>
<dbReference type="RefSeq" id="WP_004339850.1">
    <property type="nucleotide sequence ID" value="NZ_AMXE01000050.1"/>
</dbReference>
<dbReference type="Proteomes" id="UP000013232">
    <property type="component" value="Unassembled WGS sequence"/>
</dbReference>
<accession>N6YX41</accession>
<evidence type="ECO:0000256" key="3">
    <source>
        <dbReference type="ARBA" id="ARBA00030596"/>
    </source>
</evidence>
<comment type="caution">
    <text evidence="4">The sequence shown here is derived from an EMBL/GenBank/DDBJ whole genome shotgun (WGS) entry which is preliminary data.</text>
</comment>
<keyword evidence="1" id="KW-0235">DNA replication</keyword>
<organism evidence="4 5">
    <name type="scientific">Thauera linaloolentis (strain DSM 12138 / JCM 21573 / CCUG 41526 / CIP 105981 / IAM 15112 / NBRC 102519 / 47Lol)</name>
    <dbReference type="NCBI Taxonomy" id="1123367"/>
    <lineage>
        <taxon>Bacteria</taxon>
        <taxon>Pseudomonadati</taxon>
        <taxon>Pseudomonadota</taxon>
        <taxon>Betaproteobacteria</taxon>
        <taxon>Rhodocyclales</taxon>
        <taxon>Zoogloeaceae</taxon>
        <taxon>Thauera</taxon>
    </lineage>
</organism>
<proteinExistence type="predicted"/>
<gene>
    <name evidence="4" type="ORF">C666_12665</name>
</gene>
<sequence>MSIKVEVSDETVHVKQGISGRTQKQYMIREQEAWGFFFSADGRPHPHPMRIRLSLEDDQAPYPKGTYVLSPESFYPDRWGQVSCRAKLRPVAAAPAAARAA</sequence>
<evidence type="ECO:0000256" key="2">
    <source>
        <dbReference type="ARBA" id="ARBA00023125"/>
    </source>
</evidence>
<dbReference type="eggNOG" id="ENOG5033B01">
    <property type="taxonomic scope" value="Bacteria"/>
</dbReference>
<dbReference type="Pfam" id="PF02303">
    <property type="entry name" value="Phage_DNA_bind"/>
    <property type="match status" value="1"/>
</dbReference>
<keyword evidence="5" id="KW-1185">Reference proteome</keyword>
<dbReference type="AlphaFoldDB" id="N6YX41"/>
<keyword evidence="2" id="KW-0238">DNA-binding</keyword>
<dbReference type="Gene3D" id="2.40.50.140">
    <property type="entry name" value="Nucleic acid-binding proteins"/>
    <property type="match status" value="1"/>
</dbReference>